<evidence type="ECO:0000256" key="1">
    <source>
        <dbReference type="ARBA" id="ARBA00007401"/>
    </source>
</evidence>
<dbReference type="Gene3D" id="3.20.20.80">
    <property type="entry name" value="Glycosidases"/>
    <property type="match status" value="1"/>
</dbReference>
<dbReference type="KEGG" id="fax:FUAX_52370"/>
<evidence type="ECO:0000256" key="2">
    <source>
        <dbReference type="ARBA" id="ARBA00022801"/>
    </source>
</evidence>
<dbReference type="GO" id="GO:0004553">
    <property type="term" value="F:hydrolase activity, hydrolyzing O-glycosyl compounds"/>
    <property type="evidence" value="ECO:0007669"/>
    <property type="project" value="InterPro"/>
</dbReference>
<dbReference type="Pfam" id="PF02837">
    <property type="entry name" value="Glyco_hydro_2_N"/>
    <property type="match status" value="1"/>
</dbReference>
<dbReference type="Pfam" id="PF00703">
    <property type="entry name" value="Glyco_hydro_2"/>
    <property type="match status" value="1"/>
</dbReference>
<dbReference type="RefSeq" id="WP_338395947.1">
    <property type="nucleotide sequence ID" value="NZ_AP025320.1"/>
</dbReference>
<organism evidence="8 9">
    <name type="scientific">Fulvitalea axinellae</name>
    <dbReference type="NCBI Taxonomy" id="1182444"/>
    <lineage>
        <taxon>Bacteria</taxon>
        <taxon>Pseudomonadati</taxon>
        <taxon>Bacteroidota</taxon>
        <taxon>Cytophagia</taxon>
        <taxon>Cytophagales</taxon>
        <taxon>Persicobacteraceae</taxon>
        <taxon>Fulvitalea</taxon>
    </lineage>
</organism>
<dbReference type="InterPro" id="IPR013783">
    <property type="entry name" value="Ig-like_fold"/>
</dbReference>
<feature type="signal peptide" evidence="4">
    <location>
        <begin position="1"/>
        <end position="23"/>
    </location>
</feature>
<keyword evidence="2" id="KW-0378">Hydrolase</keyword>
<dbReference type="InterPro" id="IPR036156">
    <property type="entry name" value="Beta-gal/glucu_dom_sf"/>
</dbReference>
<name>A0AAU9DNN5_9BACT</name>
<dbReference type="InterPro" id="IPR006103">
    <property type="entry name" value="Glyco_hydro_2_cat"/>
</dbReference>
<dbReference type="EMBL" id="AP025320">
    <property type="protein sequence ID" value="BDD12805.1"/>
    <property type="molecule type" value="Genomic_DNA"/>
</dbReference>
<dbReference type="InterPro" id="IPR017853">
    <property type="entry name" value="GH"/>
</dbReference>
<comment type="similarity">
    <text evidence="1">Belongs to the glycosyl hydrolase 2 family.</text>
</comment>
<evidence type="ECO:0000256" key="3">
    <source>
        <dbReference type="ARBA" id="ARBA00023295"/>
    </source>
</evidence>
<geneLocation type="plasmid" evidence="8 9">
    <name>pFA6</name>
</geneLocation>
<feature type="domain" description="Glycoside hydrolase family 2 immunoglobulin-like beta-sandwich" evidence="5">
    <location>
        <begin position="261"/>
        <end position="309"/>
    </location>
</feature>
<dbReference type="PANTHER" id="PTHR42732:SF3">
    <property type="entry name" value="HYDROLASE"/>
    <property type="match status" value="1"/>
</dbReference>
<dbReference type="InterPro" id="IPR006104">
    <property type="entry name" value="Glyco_hydro_2_N"/>
</dbReference>
<dbReference type="PANTHER" id="PTHR42732">
    <property type="entry name" value="BETA-GALACTOSIDASE"/>
    <property type="match status" value="1"/>
</dbReference>
<protein>
    <submittedName>
        <fullName evidence="8">Beta-glucuronidase</fullName>
    </submittedName>
</protein>
<keyword evidence="8" id="KW-0614">Plasmid</keyword>
<dbReference type="Gene3D" id="2.60.40.10">
    <property type="entry name" value="Immunoglobulins"/>
    <property type="match status" value="1"/>
</dbReference>
<evidence type="ECO:0000259" key="6">
    <source>
        <dbReference type="Pfam" id="PF02836"/>
    </source>
</evidence>
<dbReference type="Gene3D" id="2.60.120.260">
    <property type="entry name" value="Galactose-binding domain-like"/>
    <property type="match status" value="1"/>
</dbReference>
<keyword evidence="4" id="KW-0732">Signal</keyword>
<evidence type="ECO:0000256" key="4">
    <source>
        <dbReference type="SAM" id="SignalP"/>
    </source>
</evidence>
<reference evidence="8 9" key="1">
    <citation type="submission" date="2021-12" db="EMBL/GenBank/DDBJ databases">
        <title>Genome sequencing of bacteria with rrn-lacking chromosome and rrn-plasmid.</title>
        <authorList>
            <person name="Anda M."/>
            <person name="Iwasaki W."/>
        </authorList>
    </citation>
    <scope>NUCLEOTIDE SEQUENCE [LARGE SCALE GENOMIC DNA]</scope>
    <source>
        <strain evidence="8 9">DSM 100852</strain>
        <plasmid evidence="8 9">pFA6</plasmid>
    </source>
</reference>
<feature type="chain" id="PRO_5043369944" evidence="4">
    <location>
        <begin position="24"/>
        <end position="614"/>
    </location>
</feature>
<dbReference type="SUPFAM" id="SSF51445">
    <property type="entry name" value="(Trans)glycosidases"/>
    <property type="match status" value="1"/>
</dbReference>
<dbReference type="Pfam" id="PF02836">
    <property type="entry name" value="Glyco_hydro_2_C"/>
    <property type="match status" value="1"/>
</dbReference>
<feature type="domain" description="Glycoside hydrolase family 2 catalytic" evidence="6">
    <location>
        <begin position="347"/>
        <end position="521"/>
    </location>
</feature>
<dbReference type="InterPro" id="IPR006102">
    <property type="entry name" value="Ig-like_GH2"/>
</dbReference>
<dbReference type="InterPro" id="IPR051913">
    <property type="entry name" value="GH2_Domain-Containing"/>
</dbReference>
<evidence type="ECO:0000313" key="8">
    <source>
        <dbReference type="EMBL" id="BDD12805.1"/>
    </source>
</evidence>
<evidence type="ECO:0000259" key="5">
    <source>
        <dbReference type="Pfam" id="PF00703"/>
    </source>
</evidence>
<gene>
    <name evidence="8" type="ORF">FUAX_52370</name>
</gene>
<dbReference type="SUPFAM" id="SSF49785">
    <property type="entry name" value="Galactose-binding domain-like"/>
    <property type="match status" value="1"/>
</dbReference>
<evidence type="ECO:0000313" key="9">
    <source>
        <dbReference type="Proteomes" id="UP001348817"/>
    </source>
</evidence>
<dbReference type="GO" id="GO:0005975">
    <property type="term" value="P:carbohydrate metabolic process"/>
    <property type="evidence" value="ECO:0007669"/>
    <property type="project" value="InterPro"/>
</dbReference>
<feature type="domain" description="Glycosyl hydrolases family 2 sugar binding" evidence="7">
    <location>
        <begin position="100"/>
        <end position="169"/>
    </location>
</feature>
<keyword evidence="9" id="KW-1185">Reference proteome</keyword>
<dbReference type="AlphaFoldDB" id="A0AAU9DNN5"/>
<dbReference type="Proteomes" id="UP001348817">
    <property type="component" value="Plasmid pFA6"/>
</dbReference>
<sequence length="614" mass="70901">MKTKIKDFLLLGLFALASIGLQAQNPEKVDSPIPRPEYPRPQFERSDWVNLNGTWTYAFDFGKSGRDRGFQKSDGFDKKIRVPFCPESELSGVGHKDFIETMWYHKTVKIPANWDGRRILLNFGAVDYESEVFVDGKSVGTHWGGSSSFSHDITSFVKAGQEHDVVVYVRDENRSGNQPVGKQCTSFGSRGCFYTRTTGIWQTVWMEAVNTAGLRDCNITPDYDNNRFIFRPRFRSIQQGNKFRVSVFDGKRLVGKREIQASNTAYCDIRLRKAKSWSPESPFLYDIVLEVIDRKGNVLDKVNSYAGMRKIHIEGNRVFLNNKPYYQRLVLDQGFYPKGVWTAPSDDALKRDIELSMAAGFNGARLHQKVFEERFHYWADKLGYLTWGESANWGLSHNSTEAARNFLSEWEEIVVRDRNHPSIVTWTPFNETWVSGESRQYNRFAIDVFDLTHNLDPTRPINDASGWRHVVTDIWTVHPYDQDPESLRKKLSVRADGGVYKHHGDKEPPYAGQPYIIDEYGGIKWVPKSKRKDSASNSWGYGNDPKTEEEFFTRLEGLTDVILSFDHIWGYCYTQLTDVEQEQNGVYNFDRTPKFENMERIKKIFSKTPKELTN</sequence>
<evidence type="ECO:0000259" key="7">
    <source>
        <dbReference type="Pfam" id="PF02837"/>
    </source>
</evidence>
<dbReference type="SUPFAM" id="SSF49303">
    <property type="entry name" value="beta-Galactosidase/glucuronidase domain"/>
    <property type="match status" value="1"/>
</dbReference>
<keyword evidence="3" id="KW-0326">Glycosidase</keyword>
<dbReference type="InterPro" id="IPR008979">
    <property type="entry name" value="Galactose-bd-like_sf"/>
</dbReference>
<proteinExistence type="inferred from homology"/>
<accession>A0AAU9DNN5</accession>